<organism evidence="2 3">
    <name type="scientific">Peptoniphilus indolicus</name>
    <dbReference type="NCBI Taxonomy" id="33030"/>
    <lineage>
        <taxon>Bacteria</taxon>
        <taxon>Bacillati</taxon>
        <taxon>Bacillota</taxon>
        <taxon>Tissierellia</taxon>
        <taxon>Tissierellales</taxon>
        <taxon>Peptoniphilaceae</taxon>
        <taxon>Peptoniphilus</taxon>
    </lineage>
</organism>
<reference evidence="2 3" key="1">
    <citation type="submission" date="2018-06" db="EMBL/GenBank/DDBJ databases">
        <authorList>
            <consortium name="Pathogen Informatics"/>
            <person name="Doyle S."/>
        </authorList>
    </citation>
    <scope>NUCLEOTIDE SEQUENCE [LARGE SCALE GENOMIC DNA]</scope>
    <source>
        <strain evidence="2 3">NCTC11088</strain>
    </source>
</reference>
<dbReference type="RefSeq" id="WP_004819524.1">
    <property type="nucleotide sequence ID" value="NZ_UGTH01000001.1"/>
</dbReference>
<dbReference type="Pfam" id="PF12655">
    <property type="entry name" value="CDIF630_02480-like"/>
    <property type="match status" value="1"/>
</dbReference>
<proteinExistence type="predicted"/>
<name>A0A379DAE7_9FIRM</name>
<evidence type="ECO:0000256" key="1">
    <source>
        <dbReference type="SAM" id="MobiDB-lite"/>
    </source>
</evidence>
<sequence>MSENKFEEMSTLSEQRKKEIVADLEQAKEINHEERPATDVYAKSEEKDSETGVETPTEQSVEEAKQWVDEENQR</sequence>
<evidence type="ECO:0000313" key="2">
    <source>
        <dbReference type="EMBL" id="SUB74968.1"/>
    </source>
</evidence>
<dbReference type="EMBL" id="UGTH01000001">
    <property type="protein sequence ID" value="SUB74968.1"/>
    <property type="molecule type" value="Genomic_DNA"/>
</dbReference>
<accession>A0A379DAE7</accession>
<feature type="region of interest" description="Disordered" evidence="1">
    <location>
        <begin position="25"/>
        <end position="74"/>
    </location>
</feature>
<dbReference type="InterPro" id="IPR024209">
    <property type="entry name" value="CDIF630_02480-like"/>
</dbReference>
<protein>
    <submittedName>
        <fullName evidence="2">Domain of uncharacterized function (DUF3787)</fullName>
    </submittedName>
</protein>
<dbReference type="Proteomes" id="UP000254777">
    <property type="component" value="Unassembled WGS sequence"/>
</dbReference>
<evidence type="ECO:0000313" key="3">
    <source>
        <dbReference type="Proteomes" id="UP000254777"/>
    </source>
</evidence>
<feature type="compositionally biased region" description="Basic and acidic residues" evidence="1">
    <location>
        <begin position="62"/>
        <end position="74"/>
    </location>
</feature>
<dbReference type="AlphaFoldDB" id="A0A379DAE7"/>
<gene>
    <name evidence="2" type="ORF">NCTC11088_00730</name>
</gene>
<feature type="compositionally biased region" description="Basic and acidic residues" evidence="1">
    <location>
        <begin position="25"/>
        <end position="50"/>
    </location>
</feature>